<dbReference type="Proteomes" id="UP000004386">
    <property type="component" value="Unassembled WGS sequence"/>
</dbReference>
<accession>C4WMH0</accession>
<dbReference type="EMBL" id="ACQA01000002">
    <property type="protein sequence ID" value="EEQ93168.1"/>
    <property type="molecule type" value="Genomic_DNA"/>
</dbReference>
<evidence type="ECO:0000313" key="2">
    <source>
        <dbReference type="Proteomes" id="UP000004386"/>
    </source>
</evidence>
<evidence type="ECO:0000313" key="1">
    <source>
        <dbReference type="EMBL" id="EEQ93168.1"/>
    </source>
</evidence>
<dbReference type="AlphaFoldDB" id="C4WMH0"/>
<proteinExistence type="predicted"/>
<dbReference type="HOGENOM" id="CLU_183000_0_0_5"/>
<protein>
    <submittedName>
        <fullName evidence="1">Uncharacterized protein</fullName>
    </submittedName>
</protein>
<name>C4WMH0_9HYPH</name>
<sequence>MPYDYFRLQRSDNHMRKELPIATAPKDGRKITVVWTDDDDQRNESIAQYRTLAQLQAGGGQWDEADTGWWTFTDSKTQRKIEPTAWISEMDDDEDSDT</sequence>
<organism evidence="1 2">
    <name type="scientific">Brucella intermedia LMG 3301</name>
    <dbReference type="NCBI Taxonomy" id="641118"/>
    <lineage>
        <taxon>Bacteria</taxon>
        <taxon>Pseudomonadati</taxon>
        <taxon>Pseudomonadota</taxon>
        <taxon>Alphaproteobacteria</taxon>
        <taxon>Hyphomicrobiales</taxon>
        <taxon>Brucellaceae</taxon>
        <taxon>Brucella/Ochrobactrum group</taxon>
        <taxon>Brucella</taxon>
    </lineage>
</organism>
<reference evidence="1 2" key="1">
    <citation type="submission" date="2009-05" db="EMBL/GenBank/DDBJ databases">
        <authorList>
            <person name="Setubal J.C."/>
            <person name="Boyle S."/>
            <person name="Crasta O.R."/>
            <person name="Gillespie J.J."/>
            <person name="Kenyon R.W."/>
            <person name="Lu J."/>
            <person name="Mane S."/>
            <person name="Nagrani S."/>
            <person name="Shallom J.M."/>
            <person name="Shallom S."/>
            <person name="Shukla M."/>
            <person name="Snyder E.E."/>
            <person name="Sobral B.W."/>
            <person name="Wattam A.R."/>
            <person name="Will R."/>
            <person name="Williams K."/>
            <person name="Yoo H."/>
            <person name="Munk C."/>
            <person name="Tapia R."/>
            <person name="Green L."/>
            <person name="Rogers Y."/>
            <person name="Detter J.C."/>
            <person name="Bruce D."/>
            <person name="Brettin T.S."/>
            <person name="Tsolis R."/>
        </authorList>
    </citation>
    <scope>NUCLEOTIDE SEQUENCE [LARGE SCALE GENOMIC DNA]</scope>
    <source>
        <strain evidence="1 2">LMG 3301</strain>
    </source>
</reference>
<gene>
    <name evidence="1" type="ORF">OINT_2000303</name>
</gene>
<comment type="caution">
    <text evidence="1">The sequence shown here is derived from an EMBL/GenBank/DDBJ whole genome shotgun (WGS) entry which is preliminary data.</text>
</comment>